<dbReference type="Gene3D" id="3.40.50.300">
    <property type="entry name" value="P-loop containing nucleotide triphosphate hydrolases"/>
    <property type="match status" value="1"/>
</dbReference>
<keyword evidence="8" id="KW-0472">Membrane</keyword>
<evidence type="ECO:0000313" key="10">
    <source>
        <dbReference type="EMBL" id="MDR6939668.1"/>
    </source>
</evidence>
<reference evidence="10 11" key="1">
    <citation type="submission" date="2023-07" db="EMBL/GenBank/DDBJ databases">
        <title>Sequencing the genomes of 1000 actinobacteria strains.</title>
        <authorList>
            <person name="Klenk H.-P."/>
        </authorList>
    </citation>
    <scope>NUCLEOTIDE SEQUENCE [LARGE SCALE GENOMIC DNA]</scope>
    <source>
        <strain evidence="10 11">DSM 15539</strain>
    </source>
</reference>
<proteinExistence type="predicted"/>
<evidence type="ECO:0000256" key="4">
    <source>
        <dbReference type="ARBA" id="ARBA00022741"/>
    </source>
</evidence>
<keyword evidence="4" id="KW-0547">Nucleotide-binding</keyword>
<dbReference type="InterPro" id="IPR017871">
    <property type="entry name" value="ABC_transporter-like_CS"/>
</dbReference>
<dbReference type="PANTHER" id="PTHR42781">
    <property type="entry name" value="SPERMIDINE/PUTRESCINE IMPORT ATP-BINDING PROTEIN POTA"/>
    <property type="match status" value="1"/>
</dbReference>
<organism evidence="10 11">
    <name type="scientific">Arcanobacterium hippocoleae</name>
    <dbReference type="NCBI Taxonomy" id="149017"/>
    <lineage>
        <taxon>Bacteria</taxon>
        <taxon>Bacillati</taxon>
        <taxon>Actinomycetota</taxon>
        <taxon>Actinomycetes</taxon>
        <taxon>Actinomycetales</taxon>
        <taxon>Actinomycetaceae</taxon>
        <taxon>Arcanobacterium</taxon>
    </lineage>
</organism>
<dbReference type="Pfam" id="PF00005">
    <property type="entry name" value="ABC_tran"/>
    <property type="match status" value="1"/>
</dbReference>
<sequence length="231" mass="24860">MRDSGKIAEVAGEHGAELVFDHVCVTYPNGFTAVKDVNLQVFGGEIVALLGASGSGKSTLLRAVAGLERVSAGRILIDGCDMARIPTHLRNVGMVFQDGQLFPHRNVFQNVAYGLEMAGLKRAEIKRQVTGLLQLVGMGESAARSVTTLSGGQAQRIALARTLAAKPKIILFDEPLSALDKDLRAGLGKQLRKILKDAGTTALFVTHDREEAKLVADRIVMMQEMQKRVSP</sequence>
<keyword evidence="1" id="KW-0813">Transport</keyword>
<evidence type="ECO:0000256" key="5">
    <source>
        <dbReference type="ARBA" id="ARBA00022840"/>
    </source>
</evidence>
<accession>A0ABU1T2R7</accession>
<protein>
    <submittedName>
        <fullName evidence="10">Thiamine transport system ATP-binding protein</fullName>
    </submittedName>
</protein>
<evidence type="ECO:0000313" key="11">
    <source>
        <dbReference type="Proteomes" id="UP001266099"/>
    </source>
</evidence>
<feature type="domain" description="ABC transporter" evidence="9">
    <location>
        <begin position="18"/>
        <end position="231"/>
    </location>
</feature>
<keyword evidence="6" id="KW-0408">Iron</keyword>
<evidence type="ECO:0000256" key="1">
    <source>
        <dbReference type="ARBA" id="ARBA00022448"/>
    </source>
</evidence>
<keyword evidence="7" id="KW-0406">Ion transport</keyword>
<dbReference type="GO" id="GO:0005524">
    <property type="term" value="F:ATP binding"/>
    <property type="evidence" value="ECO:0007669"/>
    <property type="project" value="UniProtKB-KW"/>
</dbReference>
<dbReference type="EMBL" id="JAVDUJ010000001">
    <property type="protein sequence ID" value="MDR6939668.1"/>
    <property type="molecule type" value="Genomic_DNA"/>
</dbReference>
<dbReference type="Proteomes" id="UP001266099">
    <property type="component" value="Unassembled WGS sequence"/>
</dbReference>
<evidence type="ECO:0000256" key="7">
    <source>
        <dbReference type="ARBA" id="ARBA00023065"/>
    </source>
</evidence>
<dbReference type="CDD" id="cd03259">
    <property type="entry name" value="ABC_Carb_Solutes_like"/>
    <property type="match status" value="1"/>
</dbReference>
<name>A0ABU1T2R7_9ACTO</name>
<keyword evidence="2" id="KW-1003">Cell membrane</keyword>
<keyword evidence="5 10" id="KW-0067">ATP-binding</keyword>
<dbReference type="SMART" id="SM00382">
    <property type="entry name" value="AAA"/>
    <property type="match status" value="1"/>
</dbReference>
<dbReference type="PANTHER" id="PTHR42781:SF4">
    <property type="entry name" value="SPERMIDINE_PUTRESCINE IMPORT ATP-BINDING PROTEIN POTA"/>
    <property type="match status" value="1"/>
</dbReference>
<dbReference type="RefSeq" id="WP_309956519.1">
    <property type="nucleotide sequence ID" value="NZ_CP136414.1"/>
</dbReference>
<keyword evidence="11" id="KW-1185">Reference proteome</keyword>
<dbReference type="PROSITE" id="PS50893">
    <property type="entry name" value="ABC_TRANSPORTER_2"/>
    <property type="match status" value="1"/>
</dbReference>
<evidence type="ECO:0000259" key="9">
    <source>
        <dbReference type="PROSITE" id="PS50893"/>
    </source>
</evidence>
<evidence type="ECO:0000256" key="2">
    <source>
        <dbReference type="ARBA" id="ARBA00022475"/>
    </source>
</evidence>
<dbReference type="InterPro" id="IPR027417">
    <property type="entry name" value="P-loop_NTPase"/>
</dbReference>
<keyword evidence="3" id="KW-0410">Iron transport</keyword>
<dbReference type="SUPFAM" id="SSF52540">
    <property type="entry name" value="P-loop containing nucleoside triphosphate hydrolases"/>
    <property type="match status" value="1"/>
</dbReference>
<evidence type="ECO:0000256" key="3">
    <source>
        <dbReference type="ARBA" id="ARBA00022496"/>
    </source>
</evidence>
<dbReference type="InterPro" id="IPR015853">
    <property type="entry name" value="ABC_transpr_FbpC"/>
</dbReference>
<dbReference type="PROSITE" id="PS00211">
    <property type="entry name" value="ABC_TRANSPORTER_1"/>
    <property type="match status" value="1"/>
</dbReference>
<evidence type="ECO:0000256" key="6">
    <source>
        <dbReference type="ARBA" id="ARBA00023004"/>
    </source>
</evidence>
<dbReference type="InterPro" id="IPR003439">
    <property type="entry name" value="ABC_transporter-like_ATP-bd"/>
</dbReference>
<evidence type="ECO:0000256" key="8">
    <source>
        <dbReference type="ARBA" id="ARBA00023136"/>
    </source>
</evidence>
<comment type="caution">
    <text evidence="10">The sequence shown here is derived from an EMBL/GenBank/DDBJ whole genome shotgun (WGS) entry which is preliminary data.</text>
</comment>
<dbReference type="InterPro" id="IPR050093">
    <property type="entry name" value="ABC_SmlMolc_Importer"/>
</dbReference>
<gene>
    <name evidence="10" type="ORF">J2S36_001211</name>
</gene>
<dbReference type="InterPro" id="IPR003593">
    <property type="entry name" value="AAA+_ATPase"/>
</dbReference>